<keyword evidence="1" id="KW-0732">Signal</keyword>
<proteinExistence type="predicted"/>
<keyword evidence="3" id="KW-1185">Reference proteome</keyword>
<dbReference type="AlphaFoldDB" id="A0A966DTJ3"/>
<dbReference type="Pfam" id="PF20125">
    <property type="entry name" value="DUF6515"/>
    <property type="match status" value="1"/>
</dbReference>
<dbReference type="Proteomes" id="UP000638732">
    <property type="component" value="Unassembled WGS sequence"/>
</dbReference>
<feature type="signal peptide" evidence="1">
    <location>
        <begin position="1"/>
        <end position="27"/>
    </location>
</feature>
<gene>
    <name evidence="2" type="ORF">GSY63_08925</name>
</gene>
<dbReference type="InterPro" id="IPR045398">
    <property type="entry name" value="DUF6515"/>
</dbReference>
<name>A0A966DTJ3_9SPHI</name>
<comment type="caution">
    <text evidence="2">The sequence shown here is derived from an EMBL/GenBank/DDBJ whole genome shotgun (WGS) entry which is preliminary data.</text>
</comment>
<dbReference type="RefSeq" id="WP_166585444.1">
    <property type="nucleotide sequence ID" value="NZ_WWEO01000041.1"/>
</dbReference>
<reference evidence="2" key="2">
    <citation type="submission" date="2020-10" db="EMBL/GenBank/DDBJ databases">
        <title>Mucilaginibacter sp. nov., isolated from soil.</title>
        <authorList>
            <person name="Jeon C.O."/>
        </authorList>
    </citation>
    <scope>NUCLEOTIDE SEQUENCE</scope>
    <source>
        <strain evidence="2">R11</strain>
    </source>
</reference>
<protein>
    <submittedName>
        <fullName evidence="2">Uncharacterized protein</fullName>
    </submittedName>
</protein>
<feature type="chain" id="PRO_5037147326" evidence="1">
    <location>
        <begin position="28"/>
        <end position="257"/>
    </location>
</feature>
<accession>A0A966DTJ3</accession>
<reference evidence="2" key="1">
    <citation type="submission" date="2020-01" db="EMBL/GenBank/DDBJ databases">
        <authorList>
            <person name="Seo Y.L."/>
        </authorList>
    </citation>
    <scope>NUCLEOTIDE SEQUENCE</scope>
    <source>
        <strain evidence="2">R11</strain>
    </source>
</reference>
<organism evidence="2 3">
    <name type="scientific">Mucilaginibacter agri</name>
    <dbReference type="NCBI Taxonomy" id="2695265"/>
    <lineage>
        <taxon>Bacteria</taxon>
        <taxon>Pseudomonadati</taxon>
        <taxon>Bacteroidota</taxon>
        <taxon>Sphingobacteriia</taxon>
        <taxon>Sphingobacteriales</taxon>
        <taxon>Sphingobacteriaceae</taxon>
        <taxon>Mucilaginibacter</taxon>
    </lineage>
</organism>
<sequence length="257" mass="27589">MRTILKPLSTLFFAGLLIFSITPTASAQRGFHGGGGGFRGGYGGGYHGGGYYGGGVRYSYPHVGIGVGIGIGGFGGYYSSFGYPRIGFVGALPYGYYGFSWGPNQYYYAGGIFYQPGANGGYQVTTPPVGAEVPSLPKGAQPINIDGIQYYEFNGVYYKDAITPDNKHVYLVAGKDGVLNTNPEGMNPDSTAVDNSVPPMPHVGDMTDQLPEGSRKITLNNKKYWVTTDNIYLEEVKNGDRTSYRVVSIPGDDQEDK</sequence>
<dbReference type="EMBL" id="WWEO01000041">
    <property type="protein sequence ID" value="NCD69476.1"/>
    <property type="molecule type" value="Genomic_DNA"/>
</dbReference>
<evidence type="ECO:0000256" key="1">
    <source>
        <dbReference type="SAM" id="SignalP"/>
    </source>
</evidence>
<evidence type="ECO:0000313" key="3">
    <source>
        <dbReference type="Proteomes" id="UP000638732"/>
    </source>
</evidence>
<evidence type="ECO:0000313" key="2">
    <source>
        <dbReference type="EMBL" id="NCD69476.1"/>
    </source>
</evidence>